<dbReference type="EMBL" id="AP024590">
    <property type="protein sequence ID" value="BCU56006.1"/>
    <property type="molecule type" value="Genomic_DNA"/>
</dbReference>
<organism evidence="2 3">
    <name type="scientific">Enterobacter kobei</name>
    <dbReference type="NCBI Taxonomy" id="208224"/>
    <lineage>
        <taxon>Bacteria</taxon>
        <taxon>Pseudomonadati</taxon>
        <taxon>Pseudomonadota</taxon>
        <taxon>Gammaproteobacteria</taxon>
        <taxon>Enterobacterales</taxon>
        <taxon>Enterobacteriaceae</taxon>
        <taxon>Enterobacter</taxon>
        <taxon>Enterobacter cloacae complex</taxon>
    </lineage>
</organism>
<dbReference type="GO" id="GO:0140911">
    <property type="term" value="F:pore-forming activity"/>
    <property type="evidence" value="ECO:0007669"/>
    <property type="project" value="InterPro"/>
</dbReference>
<dbReference type="RefSeq" id="WP_088219581.1">
    <property type="nucleotide sequence ID" value="NZ_AP024590.1"/>
</dbReference>
<dbReference type="GO" id="GO:0001907">
    <property type="term" value="P:symbiont-mediated killing of host cell"/>
    <property type="evidence" value="ECO:0007669"/>
    <property type="project" value="InterPro"/>
</dbReference>
<sequence>MSHMSKLVTGVAVGTAGGTILNRVLIKLSTDKWSAVGLLVAEVVVMLLPMLKKRINSLQTASSGAFDKELVMEVGHWLLVLSA</sequence>
<evidence type="ECO:0000313" key="3">
    <source>
        <dbReference type="Proteomes" id="UP000682928"/>
    </source>
</evidence>
<keyword evidence="1" id="KW-1133">Transmembrane helix</keyword>
<gene>
    <name evidence="2" type="ORF">ENKO_26000</name>
</gene>
<keyword evidence="1" id="KW-0812">Transmembrane</keyword>
<name>A0AA86IUE5_9ENTR</name>
<accession>A0AA86IUE5</accession>
<dbReference type="Pfam" id="PF04971">
    <property type="entry name" value="Phage_holin_2_1"/>
    <property type="match status" value="1"/>
</dbReference>
<evidence type="ECO:0000313" key="2">
    <source>
        <dbReference type="EMBL" id="BCU56006.1"/>
    </source>
</evidence>
<dbReference type="Proteomes" id="UP000682928">
    <property type="component" value="Chromosome"/>
</dbReference>
<protein>
    <submittedName>
        <fullName evidence="2">Uncharacterized protein</fullName>
    </submittedName>
</protein>
<reference evidence="2" key="1">
    <citation type="submission" date="2021-04" db="EMBL/GenBank/DDBJ databases">
        <title>Difference and commonality of drug resistance evolution in various bacteria. and drug sensitivity profiles.</title>
        <authorList>
            <person name="Maeda T."/>
            <person name="Shibai A."/>
            <person name="Kawada K."/>
            <person name="Kotani H."/>
            <person name="Tarusawa Y."/>
            <person name="Tanabe K."/>
            <person name="Furusawa C."/>
        </authorList>
    </citation>
    <scope>NUCLEOTIDE SEQUENCE</scope>
    <source>
        <strain evidence="2">JCM 8580</strain>
    </source>
</reference>
<dbReference type="InterPro" id="IPR007054">
    <property type="entry name" value="Lysis_S"/>
</dbReference>
<evidence type="ECO:0000256" key="1">
    <source>
        <dbReference type="SAM" id="Phobius"/>
    </source>
</evidence>
<keyword evidence="1" id="KW-0472">Membrane</keyword>
<dbReference type="AlphaFoldDB" id="A0AA86IUE5"/>
<feature type="transmembrane region" description="Helical" evidence="1">
    <location>
        <begin position="33"/>
        <end position="51"/>
    </location>
</feature>
<proteinExistence type="predicted"/>